<gene>
    <name evidence="1" type="ORF">LCGC14_2711310</name>
</gene>
<name>A0A0F9C4J8_9ZZZZ</name>
<organism evidence="1">
    <name type="scientific">marine sediment metagenome</name>
    <dbReference type="NCBI Taxonomy" id="412755"/>
    <lineage>
        <taxon>unclassified sequences</taxon>
        <taxon>metagenomes</taxon>
        <taxon>ecological metagenomes</taxon>
    </lineage>
</organism>
<proteinExistence type="predicted"/>
<protein>
    <submittedName>
        <fullName evidence="1">Uncharacterized protein</fullName>
    </submittedName>
</protein>
<sequence length="112" mass="13225">MSNRETKLVFRAVHSGQLMREPCEKCGSTKMVEAHHDDYSRPLDVRWLCHVCHMGFHAEQRLVKQAVCGHGKAYSLGLCRSCYEIDLRKRNPEFAERQRENSRQWHRRNENG</sequence>
<dbReference type="AlphaFoldDB" id="A0A0F9C4J8"/>
<comment type="caution">
    <text evidence="1">The sequence shown here is derived from an EMBL/GenBank/DDBJ whole genome shotgun (WGS) entry which is preliminary data.</text>
</comment>
<dbReference type="EMBL" id="LAZR01048581">
    <property type="protein sequence ID" value="KKK91601.1"/>
    <property type="molecule type" value="Genomic_DNA"/>
</dbReference>
<accession>A0A0F9C4J8</accession>
<evidence type="ECO:0000313" key="1">
    <source>
        <dbReference type="EMBL" id="KKK91601.1"/>
    </source>
</evidence>
<reference evidence="1" key="1">
    <citation type="journal article" date="2015" name="Nature">
        <title>Complex archaea that bridge the gap between prokaryotes and eukaryotes.</title>
        <authorList>
            <person name="Spang A."/>
            <person name="Saw J.H."/>
            <person name="Jorgensen S.L."/>
            <person name="Zaremba-Niedzwiedzka K."/>
            <person name="Martijn J."/>
            <person name="Lind A.E."/>
            <person name="van Eijk R."/>
            <person name="Schleper C."/>
            <person name="Guy L."/>
            <person name="Ettema T.J."/>
        </authorList>
    </citation>
    <scope>NUCLEOTIDE SEQUENCE</scope>
</reference>